<sequence>MTLRHPPHGSTPNGSPIHHAAVATPNGRANTTTLAESAVARCDGVGRTYGTGDRAVVAVYDATCVVSARDRVAIIGPSGSGKSTLLHLLAGLETPSAGQISWPALDGHPRDGAHRVGLVFQAPTLIPSMTVLENVELPMLLTDTPAREASDRARAALDLLDLDGLRRDLPQELSGGQAQRVVIARVLAARPRLILADEPTSQLDRTTADHVAHVLIQVSDEIDAALVVATHDHAIGGRMHTIWPMHDGRLHPATTRQFAAAQTDRSLIDTSATRHHTEGDHT</sequence>
<dbReference type="PANTHER" id="PTHR24220:SF685">
    <property type="entry name" value="ABC TRANSPORTER RELATED"/>
    <property type="match status" value="1"/>
</dbReference>
<accession>A0ABU2JGP1</accession>
<evidence type="ECO:0000313" key="5">
    <source>
        <dbReference type="EMBL" id="MDT0264138.1"/>
    </source>
</evidence>
<dbReference type="RefSeq" id="WP_311425281.1">
    <property type="nucleotide sequence ID" value="NZ_JAVREH010000072.1"/>
</dbReference>
<proteinExistence type="predicted"/>
<name>A0ABU2JGP1_9ACTN</name>
<evidence type="ECO:0000256" key="3">
    <source>
        <dbReference type="SAM" id="MobiDB-lite"/>
    </source>
</evidence>
<dbReference type="InterPro" id="IPR003593">
    <property type="entry name" value="AAA+_ATPase"/>
</dbReference>
<dbReference type="SUPFAM" id="SSF52540">
    <property type="entry name" value="P-loop containing nucleoside triphosphate hydrolases"/>
    <property type="match status" value="1"/>
</dbReference>
<dbReference type="PROSITE" id="PS50893">
    <property type="entry name" value="ABC_TRANSPORTER_2"/>
    <property type="match status" value="1"/>
</dbReference>
<dbReference type="InterPro" id="IPR027417">
    <property type="entry name" value="P-loop_NTPase"/>
</dbReference>
<dbReference type="InterPro" id="IPR015854">
    <property type="entry name" value="ABC_transpr_LolD-like"/>
</dbReference>
<dbReference type="GO" id="GO:0005524">
    <property type="term" value="F:ATP binding"/>
    <property type="evidence" value="ECO:0007669"/>
    <property type="project" value="UniProtKB-KW"/>
</dbReference>
<evidence type="ECO:0000259" key="4">
    <source>
        <dbReference type="PROSITE" id="PS50893"/>
    </source>
</evidence>
<protein>
    <submittedName>
        <fullName evidence="5">ATP-binding cassette domain-containing protein</fullName>
    </submittedName>
</protein>
<dbReference type="EMBL" id="JAVREH010000072">
    <property type="protein sequence ID" value="MDT0264138.1"/>
    <property type="molecule type" value="Genomic_DNA"/>
</dbReference>
<keyword evidence="2 5" id="KW-0067">ATP-binding</keyword>
<dbReference type="InterPro" id="IPR003439">
    <property type="entry name" value="ABC_transporter-like_ATP-bd"/>
</dbReference>
<dbReference type="Gene3D" id="3.40.50.300">
    <property type="entry name" value="P-loop containing nucleotide triphosphate hydrolases"/>
    <property type="match status" value="1"/>
</dbReference>
<dbReference type="Pfam" id="PF00005">
    <property type="entry name" value="ABC_tran"/>
    <property type="match status" value="1"/>
</dbReference>
<keyword evidence="1" id="KW-0547">Nucleotide-binding</keyword>
<evidence type="ECO:0000256" key="1">
    <source>
        <dbReference type="ARBA" id="ARBA00022741"/>
    </source>
</evidence>
<feature type="domain" description="ABC transporter" evidence="4">
    <location>
        <begin position="40"/>
        <end position="272"/>
    </location>
</feature>
<dbReference type="Proteomes" id="UP001183176">
    <property type="component" value="Unassembled WGS sequence"/>
</dbReference>
<comment type="caution">
    <text evidence="5">The sequence shown here is derived from an EMBL/GenBank/DDBJ whole genome shotgun (WGS) entry which is preliminary data.</text>
</comment>
<dbReference type="PANTHER" id="PTHR24220">
    <property type="entry name" value="IMPORT ATP-BINDING PROTEIN"/>
    <property type="match status" value="1"/>
</dbReference>
<gene>
    <name evidence="5" type="ORF">RM423_22465</name>
</gene>
<dbReference type="SMART" id="SM00382">
    <property type="entry name" value="AAA"/>
    <property type="match status" value="1"/>
</dbReference>
<keyword evidence="6" id="KW-1185">Reference proteome</keyword>
<dbReference type="PROSITE" id="PS00211">
    <property type="entry name" value="ABC_TRANSPORTER_1"/>
    <property type="match status" value="1"/>
</dbReference>
<feature type="region of interest" description="Disordered" evidence="3">
    <location>
        <begin position="1"/>
        <end position="22"/>
    </location>
</feature>
<organism evidence="5 6">
    <name type="scientific">Jatrophihabitans lederbergiae</name>
    <dbReference type="NCBI Taxonomy" id="3075547"/>
    <lineage>
        <taxon>Bacteria</taxon>
        <taxon>Bacillati</taxon>
        <taxon>Actinomycetota</taxon>
        <taxon>Actinomycetes</taxon>
        <taxon>Jatrophihabitantales</taxon>
        <taxon>Jatrophihabitantaceae</taxon>
        <taxon>Jatrophihabitans</taxon>
    </lineage>
</organism>
<evidence type="ECO:0000256" key="2">
    <source>
        <dbReference type="ARBA" id="ARBA00022840"/>
    </source>
</evidence>
<reference evidence="6" key="1">
    <citation type="submission" date="2023-07" db="EMBL/GenBank/DDBJ databases">
        <title>30 novel species of actinomycetes from the DSMZ collection.</title>
        <authorList>
            <person name="Nouioui I."/>
        </authorList>
    </citation>
    <scope>NUCLEOTIDE SEQUENCE [LARGE SCALE GENOMIC DNA]</scope>
    <source>
        <strain evidence="6">DSM 44399</strain>
    </source>
</reference>
<dbReference type="InterPro" id="IPR017871">
    <property type="entry name" value="ABC_transporter-like_CS"/>
</dbReference>
<evidence type="ECO:0000313" key="6">
    <source>
        <dbReference type="Proteomes" id="UP001183176"/>
    </source>
</evidence>